<dbReference type="GeneID" id="5048461"/>
<evidence type="ECO:0000313" key="1">
    <source>
        <dbReference type="EMBL" id="ABP35488.1"/>
    </source>
</evidence>
<geneLocation type="chloroplast" evidence="1"/>
<dbReference type="EMBL" id="AY228468">
    <property type="protein sequence ID" value="ABP35488.1"/>
    <property type="molecule type" value="Genomic_DNA"/>
</dbReference>
<name>A4QMF1_PINKO</name>
<keyword evidence="1" id="KW-0934">Plastid</keyword>
<protein>
    <submittedName>
        <fullName evidence="1">ORF46i</fullName>
    </submittedName>
</protein>
<keyword evidence="1" id="KW-0150">Chloroplast</keyword>
<proteinExistence type="predicted"/>
<reference evidence="1" key="1">
    <citation type="submission" date="2007-04" db="EMBL/GenBank/DDBJ databases">
        <authorList>
            <person name="Noh E.W."/>
            <person name="Lee J.S."/>
            <person name="Choi Y.I."/>
            <person name="Han M.S."/>
            <person name="Yi Y.S."/>
            <person name="Han S.U."/>
        </authorList>
    </citation>
    <scope>NUCLEOTIDE SEQUENCE</scope>
</reference>
<accession>A4QMF1</accession>
<dbReference type="RefSeq" id="YP_001152248.1">
    <property type="nucleotide sequence ID" value="NC_004677.2"/>
</dbReference>
<organism evidence="1">
    <name type="scientific">Pinus koraiensis</name>
    <name type="common">Korean pine</name>
    <dbReference type="NCBI Taxonomy" id="88728"/>
    <lineage>
        <taxon>Eukaryota</taxon>
        <taxon>Viridiplantae</taxon>
        <taxon>Streptophyta</taxon>
        <taxon>Embryophyta</taxon>
        <taxon>Tracheophyta</taxon>
        <taxon>Spermatophyta</taxon>
        <taxon>Pinopsida</taxon>
        <taxon>Pinidae</taxon>
        <taxon>Conifers I</taxon>
        <taxon>Pinales</taxon>
        <taxon>Pinaceae</taxon>
        <taxon>Pinus</taxon>
        <taxon>Pinus subgen. Strobus</taxon>
    </lineage>
</organism>
<sequence length="46" mass="5514">MNCWHQSYILFLWTGGKVRAQREEDCTTRERRGSTCSEETTWISEM</sequence>
<dbReference type="AlphaFoldDB" id="A4QMF1"/>